<dbReference type="SUPFAM" id="SSF56235">
    <property type="entry name" value="N-terminal nucleophile aminohydrolases (Ntn hydrolases)"/>
    <property type="match status" value="1"/>
</dbReference>
<evidence type="ECO:0000313" key="1">
    <source>
        <dbReference type="EMBL" id="GFJ79495.1"/>
    </source>
</evidence>
<dbReference type="Proteomes" id="UP000482800">
    <property type="component" value="Unassembled WGS sequence"/>
</dbReference>
<accession>A0A6V8KFJ1</accession>
<evidence type="ECO:0000313" key="2">
    <source>
        <dbReference type="Proteomes" id="UP000482800"/>
    </source>
</evidence>
<keyword evidence="2" id="KW-1185">Reference proteome</keyword>
<reference evidence="1 2" key="2">
    <citation type="submission" date="2020-03" db="EMBL/GenBank/DDBJ databases">
        <authorList>
            <person name="Ichikawa N."/>
            <person name="Kimura A."/>
            <person name="Kitahashi Y."/>
            <person name="Uohara A."/>
        </authorList>
    </citation>
    <scope>NUCLEOTIDE SEQUENCE [LARGE SCALE GENOMIC DNA]</scope>
    <source>
        <strain evidence="1 2">NBRC 108639</strain>
    </source>
</reference>
<dbReference type="Gene3D" id="3.60.20.10">
    <property type="entry name" value="Glutamine Phosphoribosylpyrophosphate, subunit 1, domain 1"/>
    <property type="match status" value="1"/>
</dbReference>
<sequence length="182" mass="19226">MTVIAGLVDNGTVLLGGDSAGVGGYQMTVRRDAKTFVNGPYVFGFCGSFRMGQLLRHAFTPPVPPSDVDLERFMCTTWIDAVRQALKDGGYARIDDGQESGGTFLVGVRGRLFEVHGDYQVGEALDGYSAVGCGDDVALGVLYATAGSDMVGEDRIVLALRAAERHSAGVRGPFTLTREVAG</sequence>
<reference evidence="1 2" key="1">
    <citation type="submission" date="2020-03" db="EMBL/GenBank/DDBJ databases">
        <title>Whole genome shotgun sequence of Phytohabitans houttuyneae NBRC 108639.</title>
        <authorList>
            <person name="Komaki H."/>
            <person name="Tamura T."/>
        </authorList>
    </citation>
    <scope>NUCLEOTIDE SEQUENCE [LARGE SCALE GENOMIC DNA]</scope>
    <source>
        <strain evidence="1 2">NBRC 108639</strain>
    </source>
</reference>
<gene>
    <name evidence="1" type="ORF">Phou_036750</name>
</gene>
<dbReference type="EMBL" id="BLPF01000001">
    <property type="protein sequence ID" value="GFJ79495.1"/>
    <property type="molecule type" value="Genomic_DNA"/>
</dbReference>
<proteinExistence type="predicted"/>
<protein>
    <submittedName>
        <fullName evidence="1">Uncharacterized protein</fullName>
    </submittedName>
</protein>
<name>A0A6V8KFJ1_9ACTN</name>
<organism evidence="1 2">
    <name type="scientific">Phytohabitans houttuyneae</name>
    <dbReference type="NCBI Taxonomy" id="1076126"/>
    <lineage>
        <taxon>Bacteria</taxon>
        <taxon>Bacillati</taxon>
        <taxon>Actinomycetota</taxon>
        <taxon>Actinomycetes</taxon>
        <taxon>Micromonosporales</taxon>
        <taxon>Micromonosporaceae</taxon>
    </lineage>
</organism>
<dbReference type="AlphaFoldDB" id="A0A6V8KFJ1"/>
<comment type="caution">
    <text evidence="1">The sequence shown here is derived from an EMBL/GenBank/DDBJ whole genome shotgun (WGS) entry which is preliminary data.</text>
</comment>
<dbReference type="InterPro" id="IPR029055">
    <property type="entry name" value="Ntn_hydrolases_N"/>
</dbReference>
<dbReference type="RefSeq" id="WP_173057025.1">
    <property type="nucleotide sequence ID" value="NZ_BAABGO010000001.1"/>
</dbReference>